<dbReference type="InterPro" id="IPR014284">
    <property type="entry name" value="RNA_pol_sigma-70_dom"/>
</dbReference>
<dbReference type="GO" id="GO:0003677">
    <property type="term" value="F:DNA binding"/>
    <property type="evidence" value="ECO:0007669"/>
    <property type="project" value="UniProtKB-KW"/>
</dbReference>
<feature type="domain" description="RNA polymerase sigma factor 70 region 4 type 2" evidence="6">
    <location>
        <begin position="200"/>
        <end position="249"/>
    </location>
</feature>
<evidence type="ECO:0000313" key="7">
    <source>
        <dbReference type="EMBL" id="QEF99990.1"/>
    </source>
</evidence>
<sequence length="260" mass="29584">MRKGTGGSPPFATVGFCPPNTIARRNMPQTSIAPDAGIESDVSQLLCQARQSLGGEKLPKDWHHQDGSNDNSQALGRLLQLYRNYLTILATTQLDRRLRRRMSPSDLVQDAMLAAHRDFRSFRGSSEPELLCWLRQILVNCLRDAIDMHLNAQKRDLRREVSIEQVGQSLDKSACQLANVLADRGPSPSEPARRRERAVELADQLAKLRPEYRDVIVLRNLQGLSFNEIAERLDRRPGTVRMLWLRAMDKFKQTYEQPQA</sequence>
<dbReference type="InterPro" id="IPR013249">
    <property type="entry name" value="RNA_pol_sigma70_r4_t2"/>
</dbReference>
<evidence type="ECO:0000259" key="5">
    <source>
        <dbReference type="Pfam" id="PF04542"/>
    </source>
</evidence>
<dbReference type="GO" id="GO:0006352">
    <property type="term" value="P:DNA-templated transcription initiation"/>
    <property type="evidence" value="ECO:0007669"/>
    <property type="project" value="InterPro"/>
</dbReference>
<dbReference type="SUPFAM" id="SSF88659">
    <property type="entry name" value="Sigma3 and sigma4 domains of RNA polymerase sigma factors"/>
    <property type="match status" value="1"/>
</dbReference>
<protein>
    <submittedName>
        <fullName evidence="7">RNA polymerase sigma factor CarQ</fullName>
    </submittedName>
</protein>
<dbReference type="EMBL" id="CP036264">
    <property type="protein sequence ID" value="QEF99990.1"/>
    <property type="molecule type" value="Genomic_DNA"/>
</dbReference>
<accession>A0A5B9MJ39</accession>
<gene>
    <name evidence="7" type="primary">carQ_2</name>
    <name evidence="7" type="ORF">Mal15_40570</name>
</gene>
<reference evidence="7 8" key="1">
    <citation type="submission" date="2019-02" db="EMBL/GenBank/DDBJ databases">
        <title>Planctomycetal bacteria perform biofilm scaping via a novel small molecule.</title>
        <authorList>
            <person name="Jeske O."/>
            <person name="Boedeker C."/>
            <person name="Wiegand S."/>
            <person name="Breitling P."/>
            <person name="Kallscheuer N."/>
            <person name="Jogler M."/>
            <person name="Rohde M."/>
            <person name="Petersen J."/>
            <person name="Medema M.H."/>
            <person name="Surup F."/>
            <person name="Jogler C."/>
        </authorList>
    </citation>
    <scope>NUCLEOTIDE SEQUENCE [LARGE SCALE GENOMIC DNA]</scope>
    <source>
        <strain evidence="7 8">Mal15</strain>
    </source>
</reference>
<feature type="domain" description="RNA polymerase sigma-70 region 2" evidence="5">
    <location>
        <begin position="96"/>
        <end position="146"/>
    </location>
</feature>
<keyword evidence="4" id="KW-0804">Transcription</keyword>
<dbReference type="Pfam" id="PF04542">
    <property type="entry name" value="Sigma70_r2"/>
    <property type="match status" value="1"/>
</dbReference>
<evidence type="ECO:0000256" key="4">
    <source>
        <dbReference type="ARBA" id="ARBA00023163"/>
    </source>
</evidence>
<evidence type="ECO:0000256" key="1">
    <source>
        <dbReference type="ARBA" id="ARBA00023015"/>
    </source>
</evidence>
<evidence type="ECO:0000259" key="6">
    <source>
        <dbReference type="Pfam" id="PF08281"/>
    </source>
</evidence>
<dbReference type="AlphaFoldDB" id="A0A5B9MJ39"/>
<evidence type="ECO:0000256" key="3">
    <source>
        <dbReference type="ARBA" id="ARBA00023125"/>
    </source>
</evidence>
<dbReference type="PANTHER" id="PTHR30385:SF8">
    <property type="entry name" value="RNA POLYMERASE SIGMA-E FACTOR"/>
    <property type="match status" value="1"/>
</dbReference>
<dbReference type="Pfam" id="PF08281">
    <property type="entry name" value="Sigma70_r4_2"/>
    <property type="match status" value="1"/>
</dbReference>
<dbReference type="InterPro" id="IPR013324">
    <property type="entry name" value="RNA_pol_sigma_r3/r4-like"/>
</dbReference>
<dbReference type="NCBIfam" id="TIGR02937">
    <property type="entry name" value="sigma70-ECF"/>
    <property type="match status" value="1"/>
</dbReference>
<keyword evidence="1" id="KW-0805">Transcription regulation</keyword>
<dbReference type="InterPro" id="IPR007627">
    <property type="entry name" value="RNA_pol_sigma70_r2"/>
</dbReference>
<dbReference type="Proteomes" id="UP000321353">
    <property type="component" value="Chromosome"/>
</dbReference>
<proteinExistence type="predicted"/>
<evidence type="ECO:0000313" key="8">
    <source>
        <dbReference type="Proteomes" id="UP000321353"/>
    </source>
</evidence>
<organism evidence="7 8">
    <name type="scientific">Stieleria maiorica</name>
    <dbReference type="NCBI Taxonomy" id="2795974"/>
    <lineage>
        <taxon>Bacteria</taxon>
        <taxon>Pseudomonadati</taxon>
        <taxon>Planctomycetota</taxon>
        <taxon>Planctomycetia</taxon>
        <taxon>Pirellulales</taxon>
        <taxon>Pirellulaceae</taxon>
        <taxon>Stieleria</taxon>
    </lineage>
</organism>
<dbReference type="InterPro" id="IPR036388">
    <property type="entry name" value="WH-like_DNA-bd_sf"/>
</dbReference>
<dbReference type="SUPFAM" id="SSF88946">
    <property type="entry name" value="Sigma2 domain of RNA polymerase sigma factors"/>
    <property type="match status" value="1"/>
</dbReference>
<dbReference type="KEGG" id="smam:Mal15_40570"/>
<dbReference type="Gene3D" id="1.10.10.10">
    <property type="entry name" value="Winged helix-like DNA-binding domain superfamily/Winged helix DNA-binding domain"/>
    <property type="match status" value="1"/>
</dbReference>
<dbReference type="PANTHER" id="PTHR30385">
    <property type="entry name" value="SIGMA FACTOR F FLAGELLAR"/>
    <property type="match status" value="1"/>
</dbReference>
<dbReference type="CDD" id="cd06171">
    <property type="entry name" value="Sigma70_r4"/>
    <property type="match status" value="1"/>
</dbReference>
<keyword evidence="2" id="KW-0731">Sigma factor</keyword>
<dbReference type="GO" id="GO:0016987">
    <property type="term" value="F:sigma factor activity"/>
    <property type="evidence" value="ECO:0007669"/>
    <property type="project" value="UniProtKB-KW"/>
</dbReference>
<evidence type="ECO:0000256" key="2">
    <source>
        <dbReference type="ARBA" id="ARBA00023082"/>
    </source>
</evidence>
<name>A0A5B9MJ39_9BACT</name>
<dbReference type="Gene3D" id="1.10.1740.10">
    <property type="match status" value="1"/>
</dbReference>
<dbReference type="InterPro" id="IPR014326">
    <property type="entry name" value="RNA_pol_sigma-70_Plancto"/>
</dbReference>
<keyword evidence="3" id="KW-0238">DNA-binding</keyword>
<dbReference type="NCBIfam" id="TIGR02984">
    <property type="entry name" value="Sig-70_plancto1"/>
    <property type="match status" value="1"/>
</dbReference>
<dbReference type="InterPro" id="IPR013325">
    <property type="entry name" value="RNA_pol_sigma_r2"/>
</dbReference>
<keyword evidence="8" id="KW-1185">Reference proteome</keyword>